<name>A0ABQ3GVE1_9GAMM</name>
<evidence type="ECO:0008006" key="4">
    <source>
        <dbReference type="Google" id="ProtNLM"/>
    </source>
</evidence>
<reference evidence="3" key="1">
    <citation type="journal article" date="2019" name="Int. J. Syst. Evol. Microbiol.">
        <title>The Global Catalogue of Microorganisms (GCM) 10K type strain sequencing project: providing services to taxonomists for standard genome sequencing and annotation.</title>
        <authorList>
            <consortium name="The Broad Institute Genomics Platform"/>
            <consortium name="The Broad Institute Genome Sequencing Center for Infectious Disease"/>
            <person name="Wu L."/>
            <person name="Ma J."/>
        </authorList>
    </citation>
    <scope>NUCLEOTIDE SEQUENCE [LARGE SCALE GENOMIC DNA]</scope>
    <source>
        <strain evidence="3">KCTC 42280</strain>
    </source>
</reference>
<evidence type="ECO:0000313" key="2">
    <source>
        <dbReference type="EMBL" id="GHD34861.1"/>
    </source>
</evidence>
<keyword evidence="1" id="KW-1133">Transmembrane helix</keyword>
<sequence>MSIEIEDLFNFNNYYSSIGNIMTWIEVVDSAVKIGLGALIAGIIAFLLSSTQHRNELKKSKVEREFEMLKEVAEKVENFNHITLRYWALSSDWRRRLILDSSIEKPNELSVTQNEFFDSFKELTKSESLLLLFGYKDASVQVREYGDLIKDFYNRVKDTNKPFEISDATSYRESMINKRSELFNLLNDIYKTI</sequence>
<keyword evidence="1" id="KW-0812">Transmembrane</keyword>
<gene>
    <name evidence="2" type="ORF">GCM10016272_20310</name>
</gene>
<dbReference type="Proteomes" id="UP000610203">
    <property type="component" value="Unassembled WGS sequence"/>
</dbReference>
<dbReference type="EMBL" id="BMZR01000004">
    <property type="protein sequence ID" value="GHD34861.1"/>
    <property type="molecule type" value="Genomic_DNA"/>
</dbReference>
<organism evidence="2 3">
    <name type="scientific">Psychrobacter glaciei</name>
    <dbReference type="NCBI Taxonomy" id="619771"/>
    <lineage>
        <taxon>Bacteria</taxon>
        <taxon>Pseudomonadati</taxon>
        <taxon>Pseudomonadota</taxon>
        <taxon>Gammaproteobacteria</taxon>
        <taxon>Moraxellales</taxon>
        <taxon>Moraxellaceae</taxon>
        <taxon>Psychrobacter</taxon>
    </lineage>
</organism>
<accession>A0ABQ3GVE1</accession>
<comment type="caution">
    <text evidence="2">The sequence shown here is derived from an EMBL/GenBank/DDBJ whole genome shotgun (WGS) entry which is preliminary data.</text>
</comment>
<evidence type="ECO:0000313" key="3">
    <source>
        <dbReference type="Proteomes" id="UP000610203"/>
    </source>
</evidence>
<protein>
    <recommendedName>
        <fullName evidence="4">DUF4760 domain-containing protein</fullName>
    </recommendedName>
</protein>
<keyword evidence="1" id="KW-0472">Membrane</keyword>
<keyword evidence="3" id="KW-1185">Reference proteome</keyword>
<feature type="transmembrane region" description="Helical" evidence="1">
    <location>
        <begin position="30"/>
        <end position="49"/>
    </location>
</feature>
<evidence type="ECO:0000256" key="1">
    <source>
        <dbReference type="SAM" id="Phobius"/>
    </source>
</evidence>
<proteinExistence type="predicted"/>